<dbReference type="InterPro" id="IPR042047">
    <property type="entry name" value="SleB_dom1"/>
</dbReference>
<dbReference type="EMBL" id="CP059851">
    <property type="protein sequence ID" value="QMW22807.1"/>
    <property type="molecule type" value="Genomic_DNA"/>
</dbReference>
<dbReference type="Pfam" id="PF07486">
    <property type="entry name" value="Hydrolase_2"/>
    <property type="match status" value="1"/>
</dbReference>
<evidence type="ECO:0000313" key="3">
    <source>
        <dbReference type="Proteomes" id="UP000515292"/>
    </source>
</evidence>
<dbReference type="InterPro" id="IPR011105">
    <property type="entry name" value="Cell_wall_hydrolase_SleB"/>
</dbReference>
<keyword evidence="2" id="KW-0378">Hydrolase</keyword>
<accession>A0A7G5IHG5</accession>
<keyword evidence="3" id="KW-1185">Reference proteome</keyword>
<evidence type="ECO:0000259" key="1">
    <source>
        <dbReference type="Pfam" id="PF07486"/>
    </source>
</evidence>
<dbReference type="GO" id="GO:0016787">
    <property type="term" value="F:hydrolase activity"/>
    <property type="evidence" value="ECO:0007669"/>
    <property type="project" value="UniProtKB-KW"/>
</dbReference>
<feature type="domain" description="Cell wall hydrolase SleB" evidence="1">
    <location>
        <begin position="52"/>
        <end position="153"/>
    </location>
</feature>
<dbReference type="Gene3D" id="1.10.10.2520">
    <property type="entry name" value="Cell wall hydrolase SleB, domain 1"/>
    <property type="match status" value="1"/>
</dbReference>
<proteinExistence type="predicted"/>
<protein>
    <submittedName>
        <fullName evidence="2">Cell wall hydrolase</fullName>
    </submittedName>
</protein>
<organism evidence="2 3">
    <name type="scientific">Sandaracinobacteroides saxicola</name>
    <dbReference type="NCBI Taxonomy" id="2759707"/>
    <lineage>
        <taxon>Bacteria</taxon>
        <taxon>Pseudomonadati</taxon>
        <taxon>Pseudomonadota</taxon>
        <taxon>Alphaproteobacteria</taxon>
        <taxon>Sphingomonadales</taxon>
        <taxon>Sphingosinicellaceae</taxon>
        <taxon>Sandaracinobacteroides</taxon>
    </lineage>
</organism>
<gene>
    <name evidence="2" type="ORF">H3309_16150</name>
</gene>
<dbReference type="AlphaFoldDB" id="A0A7G5IHG5"/>
<dbReference type="Proteomes" id="UP000515292">
    <property type="component" value="Chromosome"/>
</dbReference>
<dbReference type="KEGG" id="sand:H3309_16150"/>
<sequence length="154" mass="17246">MHDDISEKAVDAPAPQSESLRQLVDAVRDLPPLKLTAEQKCMAIAIYWEAKGEPLAGQLAVAQVIMNRLESGRWADSVCGVIKQPRQFGFVRSGRWETPREADPWETAQALAIIAMSDSWKDMVGNATSFHATRVNPNWDKKRVATIGNHIFYR</sequence>
<reference evidence="2 3" key="1">
    <citation type="submission" date="2020-07" db="EMBL/GenBank/DDBJ databases">
        <title>Complete genome sequence for Sandaracinobacter sp. M6.</title>
        <authorList>
            <person name="Tang Y."/>
            <person name="Liu Q."/>
            <person name="Guo Z."/>
            <person name="Lei P."/>
            <person name="Huang B."/>
        </authorList>
    </citation>
    <scope>NUCLEOTIDE SEQUENCE [LARGE SCALE GENOMIC DNA]</scope>
    <source>
        <strain evidence="2 3">M6</strain>
    </source>
</reference>
<name>A0A7G5IHG5_9SPHN</name>
<evidence type="ECO:0000313" key="2">
    <source>
        <dbReference type="EMBL" id="QMW22807.1"/>
    </source>
</evidence>
<dbReference type="RefSeq" id="WP_182296054.1">
    <property type="nucleotide sequence ID" value="NZ_CP059851.1"/>
</dbReference>